<keyword evidence="5" id="KW-1185">Reference proteome</keyword>
<feature type="domain" description="B30.2/SPRY" evidence="2">
    <location>
        <begin position="17"/>
        <end position="202"/>
    </location>
</feature>
<evidence type="ECO:0000313" key="4">
    <source>
        <dbReference type="Proteomes" id="UP000038040"/>
    </source>
</evidence>
<dbReference type="InterPro" id="IPR043136">
    <property type="entry name" value="B30.2/SPRY_sf"/>
</dbReference>
<dbReference type="Gene3D" id="2.60.120.920">
    <property type="match status" value="1"/>
</dbReference>
<dbReference type="STRING" id="318479.A0A0N4UR38"/>
<dbReference type="SMART" id="SM00449">
    <property type="entry name" value="SPRY"/>
    <property type="match status" value="1"/>
</dbReference>
<dbReference type="PANTHER" id="PTHR20951:SF2">
    <property type="entry name" value="SPRY DOMAIN-CONTAINING PROTEIN 7"/>
    <property type="match status" value="1"/>
</dbReference>
<dbReference type="PROSITE" id="PS50188">
    <property type="entry name" value="B302_SPRY"/>
    <property type="match status" value="1"/>
</dbReference>
<reference evidence="3 5" key="2">
    <citation type="submission" date="2018-11" db="EMBL/GenBank/DDBJ databases">
        <authorList>
            <consortium name="Pathogen Informatics"/>
        </authorList>
    </citation>
    <scope>NUCLEOTIDE SEQUENCE [LARGE SCALE GENOMIC DNA]</scope>
</reference>
<accession>A0A0N4UR38</accession>
<dbReference type="SUPFAM" id="SSF49899">
    <property type="entry name" value="Concanavalin A-like lectins/glucanases"/>
    <property type="match status" value="1"/>
</dbReference>
<gene>
    <name evidence="3" type="ORF">DME_LOCUS3952</name>
</gene>
<dbReference type="Pfam" id="PF00622">
    <property type="entry name" value="SPRY"/>
    <property type="match status" value="1"/>
</dbReference>
<dbReference type="InterPro" id="IPR001870">
    <property type="entry name" value="B30.2/SPRY"/>
</dbReference>
<dbReference type="CDD" id="cd12880">
    <property type="entry name" value="SPRYD7"/>
    <property type="match status" value="1"/>
</dbReference>
<evidence type="ECO:0000313" key="3">
    <source>
        <dbReference type="EMBL" id="VDN53979.1"/>
    </source>
</evidence>
<organism evidence="4 6">
    <name type="scientific">Dracunculus medinensis</name>
    <name type="common">Guinea worm</name>
    <dbReference type="NCBI Taxonomy" id="318479"/>
    <lineage>
        <taxon>Eukaryota</taxon>
        <taxon>Metazoa</taxon>
        <taxon>Ecdysozoa</taxon>
        <taxon>Nematoda</taxon>
        <taxon>Chromadorea</taxon>
        <taxon>Rhabditida</taxon>
        <taxon>Spirurina</taxon>
        <taxon>Dracunculoidea</taxon>
        <taxon>Dracunculidae</taxon>
        <taxon>Dracunculus</taxon>
    </lineage>
</organism>
<name>A0A0N4UR38_DRAME</name>
<dbReference type="InterPro" id="IPR003877">
    <property type="entry name" value="SPRY_dom"/>
</dbReference>
<protein>
    <recommendedName>
        <fullName evidence="1">SPRY domain-containing protein 7</fullName>
    </recommendedName>
</protein>
<evidence type="ECO:0000313" key="5">
    <source>
        <dbReference type="Proteomes" id="UP000274756"/>
    </source>
</evidence>
<dbReference type="AlphaFoldDB" id="A0A0N4UR38"/>
<dbReference type="PANTHER" id="PTHR20951">
    <property type="entry name" value="C13ORF1 PROTEIN-RELATED"/>
    <property type="match status" value="1"/>
</dbReference>
<dbReference type="InterPro" id="IPR035766">
    <property type="entry name" value="SPRYD7"/>
</dbReference>
<dbReference type="InterPro" id="IPR013320">
    <property type="entry name" value="ConA-like_dom_sf"/>
</dbReference>
<dbReference type="WBParaSite" id="DME_0001050801-mRNA-1">
    <property type="protein sequence ID" value="DME_0001050801-mRNA-1"/>
    <property type="gene ID" value="DME_0001050801"/>
</dbReference>
<sequence>MFSCLFPPLRICLECVQGPSFTATQSYAQFQNETRSVRLDTSHMGKFFIFLIFNKLILTFLGDEVVLLKNGQRICGVGGALATAPILQNKAYFQVSIQQSGIFGVGVANPSVNLNSVPLSKNSWFLKEDGQLMGNSEVVGHLTEPLEEGDCIGVAFDHVDLQFYRNGLRLPLSISNIKGQIFPMVYVDNGAILDVSFSSFGYNPPPGYEEIMLEQTIL</sequence>
<evidence type="ECO:0000259" key="2">
    <source>
        <dbReference type="PROSITE" id="PS50188"/>
    </source>
</evidence>
<evidence type="ECO:0000256" key="1">
    <source>
        <dbReference type="ARBA" id="ARBA00021772"/>
    </source>
</evidence>
<proteinExistence type="predicted"/>
<dbReference type="Proteomes" id="UP000274756">
    <property type="component" value="Unassembled WGS sequence"/>
</dbReference>
<dbReference type="Proteomes" id="UP000038040">
    <property type="component" value="Unplaced"/>
</dbReference>
<evidence type="ECO:0000313" key="6">
    <source>
        <dbReference type="WBParaSite" id="DME_0001050801-mRNA-1"/>
    </source>
</evidence>
<dbReference type="EMBL" id="UYYG01000229">
    <property type="protein sequence ID" value="VDN53979.1"/>
    <property type="molecule type" value="Genomic_DNA"/>
</dbReference>
<dbReference type="OrthoDB" id="40953at2759"/>
<reference evidence="6" key="1">
    <citation type="submission" date="2017-02" db="UniProtKB">
        <authorList>
            <consortium name="WormBaseParasite"/>
        </authorList>
    </citation>
    <scope>IDENTIFICATION</scope>
</reference>